<dbReference type="InterPro" id="IPR036574">
    <property type="entry name" value="Scorpion_toxin-like_sf"/>
</dbReference>
<dbReference type="CDD" id="cd00107">
    <property type="entry name" value="Knot1"/>
    <property type="match status" value="1"/>
</dbReference>
<gene>
    <name evidence="6" type="ORF">DVH24_019502</name>
</gene>
<keyword evidence="4" id="KW-0732">Signal</keyword>
<accession>A0A498I363</accession>
<dbReference type="AlphaFoldDB" id="A0A498I363"/>
<evidence type="ECO:0000256" key="4">
    <source>
        <dbReference type="SAM" id="SignalP"/>
    </source>
</evidence>
<dbReference type="SUPFAM" id="SSF57095">
    <property type="entry name" value="Scorpion toxin-like"/>
    <property type="match status" value="1"/>
</dbReference>
<evidence type="ECO:0000313" key="6">
    <source>
        <dbReference type="EMBL" id="RXH76614.1"/>
    </source>
</evidence>
<dbReference type="EMBL" id="RDQH01000340">
    <property type="protein sequence ID" value="RXH76614.1"/>
    <property type="molecule type" value="Genomic_DNA"/>
</dbReference>
<dbReference type="Gene3D" id="3.30.30.10">
    <property type="entry name" value="Knottin, scorpion toxin-like"/>
    <property type="match status" value="1"/>
</dbReference>
<keyword evidence="7" id="KW-1185">Reference proteome</keyword>
<keyword evidence="1" id="KW-0929">Antimicrobial</keyword>
<evidence type="ECO:0000256" key="2">
    <source>
        <dbReference type="ARBA" id="ARBA00022577"/>
    </source>
</evidence>
<evidence type="ECO:0000259" key="5">
    <source>
        <dbReference type="SMART" id="SM00505"/>
    </source>
</evidence>
<feature type="signal peptide" evidence="4">
    <location>
        <begin position="1"/>
        <end position="26"/>
    </location>
</feature>
<dbReference type="GO" id="GO:0050832">
    <property type="term" value="P:defense response to fungus"/>
    <property type="evidence" value="ECO:0007669"/>
    <property type="project" value="UniProtKB-KW"/>
</dbReference>
<comment type="caution">
    <text evidence="6">The sequence shown here is derived from an EMBL/GenBank/DDBJ whole genome shotgun (WGS) entry which is preliminary data.</text>
</comment>
<reference evidence="6 7" key="1">
    <citation type="submission" date="2018-10" db="EMBL/GenBank/DDBJ databases">
        <title>A high-quality apple genome assembly.</title>
        <authorList>
            <person name="Hu J."/>
        </authorList>
    </citation>
    <scope>NUCLEOTIDE SEQUENCE [LARGE SCALE GENOMIC DNA]</scope>
    <source>
        <strain evidence="7">cv. HFTH1</strain>
        <tissue evidence="6">Young leaf</tissue>
    </source>
</reference>
<evidence type="ECO:0000256" key="1">
    <source>
        <dbReference type="ARBA" id="ARBA00022529"/>
    </source>
</evidence>
<feature type="chain" id="PRO_5019833715" description="Knottins-like domain-containing protein" evidence="4">
    <location>
        <begin position="27"/>
        <end position="89"/>
    </location>
</feature>
<evidence type="ECO:0000313" key="7">
    <source>
        <dbReference type="Proteomes" id="UP000290289"/>
    </source>
</evidence>
<organism evidence="6 7">
    <name type="scientific">Malus domestica</name>
    <name type="common">Apple</name>
    <name type="synonym">Pyrus malus</name>
    <dbReference type="NCBI Taxonomy" id="3750"/>
    <lineage>
        <taxon>Eukaryota</taxon>
        <taxon>Viridiplantae</taxon>
        <taxon>Streptophyta</taxon>
        <taxon>Embryophyta</taxon>
        <taxon>Tracheophyta</taxon>
        <taxon>Spermatophyta</taxon>
        <taxon>Magnoliopsida</taxon>
        <taxon>eudicotyledons</taxon>
        <taxon>Gunneridae</taxon>
        <taxon>Pentapetalae</taxon>
        <taxon>rosids</taxon>
        <taxon>fabids</taxon>
        <taxon>Rosales</taxon>
        <taxon>Rosaceae</taxon>
        <taxon>Amygdaloideae</taxon>
        <taxon>Maleae</taxon>
        <taxon>Malus</taxon>
    </lineage>
</organism>
<dbReference type="GO" id="GO:0031640">
    <property type="term" value="P:killing of cells of another organism"/>
    <property type="evidence" value="ECO:0007669"/>
    <property type="project" value="UniProtKB-KW"/>
</dbReference>
<protein>
    <recommendedName>
        <fullName evidence="5">Knottins-like domain-containing protein</fullName>
    </recommendedName>
</protein>
<sequence>MKCSGRLCSTVFILVVLLVAIGTGLAEGKIRHMSKDENSLTCESRSHKYHGPCFRFIFSSNCAVTCKGEGFTGGKCKGFHMRCICTKQC</sequence>
<keyword evidence="3" id="KW-1015">Disulfide bond</keyword>
<dbReference type="SMART" id="SM00505">
    <property type="entry name" value="Knot1"/>
    <property type="match status" value="1"/>
</dbReference>
<dbReference type="STRING" id="3750.A0A498I363"/>
<dbReference type="Pfam" id="PF00304">
    <property type="entry name" value="Gamma-thionin"/>
    <property type="match status" value="1"/>
</dbReference>
<dbReference type="PANTHER" id="PTHR33147:SF39">
    <property type="entry name" value="DRO1 PROTEIN-RELATED"/>
    <property type="match status" value="1"/>
</dbReference>
<evidence type="ECO:0000256" key="3">
    <source>
        <dbReference type="ARBA" id="ARBA00023157"/>
    </source>
</evidence>
<dbReference type="Proteomes" id="UP000290289">
    <property type="component" value="Chromosome 14"/>
</dbReference>
<proteinExistence type="predicted"/>
<keyword evidence="2" id="KW-0295">Fungicide</keyword>
<dbReference type="InterPro" id="IPR003614">
    <property type="entry name" value="Knottins"/>
</dbReference>
<name>A0A498I363_MALDO</name>
<dbReference type="PANTHER" id="PTHR33147">
    <property type="entry name" value="DEFENSIN-LIKE PROTEIN 1"/>
    <property type="match status" value="1"/>
</dbReference>
<feature type="domain" description="Knottins-like" evidence="5">
    <location>
        <begin position="41"/>
        <end position="89"/>
    </location>
</feature>